<dbReference type="AlphaFoldDB" id="A0A7S1PJH9"/>
<keyword evidence="6" id="KW-0243">Dynein</keyword>
<evidence type="ECO:0000256" key="10">
    <source>
        <dbReference type="ARBA" id="ARBA00049659"/>
    </source>
</evidence>
<dbReference type="InterPro" id="IPR025875">
    <property type="entry name" value="Leu-rich_rpt_4"/>
</dbReference>
<evidence type="ECO:0000256" key="3">
    <source>
        <dbReference type="ARBA" id="ARBA00022614"/>
    </source>
</evidence>
<evidence type="ECO:0000259" key="12">
    <source>
        <dbReference type="Pfam" id="PF24048"/>
    </source>
</evidence>
<dbReference type="GO" id="GO:0005930">
    <property type="term" value="C:axoneme"/>
    <property type="evidence" value="ECO:0007669"/>
    <property type="project" value="UniProtKB-SubCell"/>
</dbReference>
<evidence type="ECO:0000256" key="1">
    <source>
        <dbReference type="ARBA" id="ARBA00004430"/>
    </source>
</evidence>
<evidence type="ECO:0000256" key="5">
    <source>
        <dbReference type="ARBA" id="ARBA00022737"/>
    </source>
</evidence>
<sequence length="190" mass="21704">MSKLKDAIKEWEKKTGQKSTEAEEIKLYGFMPSIEKMDSNTLSTLKACKHLSLSSNNIEKIGNLSGLASLKILSLGRNQIKKLENLEAVAGTLEQLWISYNLIEKLSGIQSLKKLKVLYMSNNNVEKWSEFDRLKDLPALEDLLFVGNPLQQQYQDQDEWRQAVIKRLPNLKRLDGKAIDLEERDRAVGK</sequence>
<dbReference type="GO" id="GO:0005874">
    <property type="term" value="C:microtubule"/>
    <property type="evidence" value="ECO:0007669"/>
    <property type="project" value="UniProtKB-KW"/>
</dbReference>
<evidence type="ECO:0000256" key="4">
    <source>
        <dbReference type="ARBA" id="ARBA00022701"/>
    </source>
</evidence>
<dbReference type="PROSITE" id="PS51450">
    <property type="entry name" value="LRR"/>
    <property type="match status" value="4"/>
</dbReference>
<organism evidence="13">
    <name type="scientific">Percolomonas cosmopolitus</name>
    <dbReference type="NCBI Taxonomy" id="63605"/>
    <lineage>
        <taxon>Eukaryota</taxon>
        <taxon>Discoba</taxon>
        <taxon>Heterolobosea</taxon>
        <taxon>Tetramitia</taxon>
        <taxon>Eutetramitia</taxon>
        <taxon>Percolomonadidae</taxon>
        <taxon>Percolomonas</taxon>
    </lineage>
</organism>
<dbReference type="FunFam" id="3.80.10.10:FF:000049">
    <property type="entry name" value="Dynein light chain 1"/>
    <property type="match status" value="1"/>
</dbReference>
<evidence type="ECO:0000256" key="11">
    <source>
        <dbReference type="ARBA" id="ARBA00049760"/>
    </source>
</evidence>
<dbReference type="SUPFAM" id="SSF52058">
    <property type="entry name" value="L domain-like"/>
    <property type="match status" value="1"/>
</dbReference>
<proteinExistence type="inferred from homology"/>
<reference evidence="13" key="1">
    <citation type="submission" date="2021-01" db="EMBL/GenBank/DDBJ databases">
        <authorList>
            <person name="Corre E."/>
            <person name="Pelletier E."/>
            <person name="Niang G."/>
            <person name="Scheremetjew M."/>
            <person name="Finn R."/>
            <person name="Kale V."/>
            <person name="Holt S."/>
            <person name="Cochrane G."/>
            <person name="Meng A."/>
            <person name="Brown T."/>
            <person name="Cohen L."/>
        </authorList>
    </citation>
    <scope>NUCLEOTIDE SEQUENCE</scope>
    <source>
        <strain evidence="13">WS</strain>
    </source>
</reference>
<name>A0A7S1PJH9_9EUKA</name>
<keyword evidence="8" id="KW-0206">Cytoskeleton</keyword>
<evidence type="ECO:0000256" key="6">
    <source>
        <dbReference type="ARBA" id="ARBA00023017"/>
    </source>
</evidence>
<evidence type="ECO:0000256" key="7">
    <source>
        <dbReference type="ARBA" id="ARBA00023175"/>
    </source>
</evidence>
<keyword evidence="7" id="KW-0505">Motor protein</keyword>
<dbReference type="InterPro" id="IPR057125">
    <property type="entry name" value="NXF1/2/3/5-like_LRR"/>
</dbReference>
<feature type="domain" description="NXF1/2/3/5-like leucine-rich repeat" evidence="12">
    <location>
        <begin position="109"/>
        <end position="176"/>
    </location>
</feature>
<accession>A0A7S1PJH9</accession>
<protein>
    <recommendedName>
        <fullName evidence="11">Dynein axonemal light chain 1</fullName>
    </recommendedName>
</protein>
<dbReference type="Pfam" id="PF12799">
    <property type="entry name" value="LRR_4"/>
    <property type="match status" value="1"/>
</dbReference>
<keyword evidence="5" id="KW-0677">Repeat</keyword>
<dbReference type="InterPro" id="IPR032675">
    <property type="entry name" value="LRR_dom_sf"/>
</dbReference>
<dbReference type="PANTHER" id="PTHR15454">
    <property type="entry name" value="NISCHARIN RELATED"/>
    <property type="match status" value="1"/>
</dbReference>
<dbReference type="Pfam" id="PF24048">
    <property type="entry name" value="LRR_NXF1-5"/>
    <property type="match status" value="1"/>
</dbReference>
<keyword evidence="4" id="KW-0493">Microtubule</keyword>
<dbReference type="Gene3D" id="3.80.10.10">
    <property type="entry name" value="Ribonuclease Inhibitor"/>
    <property type="match status" value="1"/>
</dbReference>
<comment type="subcellular location">
    <subcellularLocation>
        <location evidence="1">Cytoplasm</location>
        <location evidence="1">Cytoskeleton</location>
        <location evidence="1">Cilium axoneme</location>
    </subcellularLocation>
</comment>
<dbReference type="GO" id="GO:0030286">
    <property type="term" value="C:dynein complex"/>
    <property type="evidence" value="ECO:0007669"/>
    <property type="project" value="UniProtKB-KW"/>
</dbReference>
<keyword evidence="2" id="KW-0963">Cytoplasm</keyword>
<keyword evidence="9" id="KW-0966">Cell projection</keyword>
<dbReference type="EMBL" id="HBGD01011154">
    <property type="protein sequence ID" value="CAD9085934.1"/>
    <property type="molecule type" value="Transcribed_RNA"/>
</dbReference>
<comment type="similarity">
    <text evidence="10">Belongs to the dynein light chain LC1-type family.</text>
</comment>
<evidence type="ECO:0000256" key="2">
    <source>
        <dbReference type="ARBA" id="ARBA00022490"/>
    </source>
</evidence>
<gene>
    <name evidence="13" type="ORF">PCOS0759_LOCUS9188</name>
</gene>
<keyword evidence="3" id="KW-0433">Leucine-rich repeat</keyword>
<dbReference type="SMART" id="SM00365">
    <property type="entry name" value="LRR_SD22"/>
    <property type="match status" value="4"/>
</dbReference>
<evidence type="ECO:0000256" key="9">
    <source>
        <dbReference type="ARBA" id="ARBA00023273"/>
    </source>
</evidence>
<evidence type="ECO:0000313" key="13">
    <source>
        <dbReference type="EMBL" id="CAD9085934.1"/>
    </source>
</evidence>
<dbReference type="PANTHER" id="PTHR15454:SF73">
    <property type="entry name" value="DYNEIN AXONEMAL LIGHT CHAIN 1"/>
    <property type="match status" value="1"/>
</dbReference>
<dbReference type="InterPro" id="IPR001611">
    <property type="entry name" value="Leu-rich_rpt"/>
</dbReference>
<evidence type="ECO:0000256" key="8">
    <source>
        <dbReference type="ARBA" id="ARBA00023212"/>
    </source>
</evidence>